<accession>A0AAV0BI90</accession>
<keyword evidence="3" id="KW-1185">Reference proteome</keyword>
<dbReference type="EMBL" id="CALTRL010005826">
    <property type="protein sequence ID" value="CAH7687006.1"/>
    <property type="molecule type" value="Genomic_DNA"/>
</dbReference>
<dbReference type="Proteomes" id="UP001153365">
    <property type="component" value="Unassembled WGS sequence"/>
</dbReference>
<feature type="region of interest" description="Disordered" evidence="1">
    <location>
        <begin position="866"/>
        <end position="901"/>
    </location>
</feature>
<reference evidence="2" key="1">
    <citation type="submission" date="2022-06" db="EMBL/GenBank/DDBJ databases">
        <authorList>
            <consortium name="SYNGENTA / RWTH Aachen University"/>
        </authorList>
    </citation>
    <scope>NUCLEOTIDE SEQUENCE</scope>
</reference>
<gene>
    <name evidence="2" type="ORF">PPACK8108_LOCUS21727</name>
</gene>
<organism evidence="2 3">
    <name type="scientific">Phakopsora pachyrhizi</name>
    <name type="common">Asian soybean rust disease fungus</name>
    <dbReference type="NCBI Taxonomy" id="170000"/>
    <lineage>
        <taxon>Eukaryota</taxon>
        <taxon>Fungi</taxon>
        <taxon>Dikarya</taxon>
        <taxon>Basidiomycota</taxon>
        <taxon>Pucciniomycotina</taxon>
        <taxon>Pucciniomycetes</taxon>
        <taxon>Pucciniales</taxon>
        <taxon>Phakopsoraceae</taxon>
        <taxon>Phakopsora</taxon>
    </lineage>
</organism>
<feature type="region of interest" description="Disordered" evidence="1">
    <location>
        <begin position="668"/>
        <end position="725"/>
    </location>
</feature>
<dbReference type="AlphaFoldDB" id="A0AAV0BI90"/>
<sequence length="917" mass="104593">MITPEPSKRSTTAKIRYQGRHPVFSEFQKIPSSYEPSSHRSQWTCKRCLIELSGRPQVLINHLLNTGRKNGCPYSNPDMRQQALDWQHALKNGMDVCPASNKHIRDSNLSSSPSTSDIIKTLDQSNNPIDLISHHLSHPSKRNRLDLTNQLPRDRSQFDNLLLSDSQLSDSLIFLLQACIWGGIPLSISENPFFIRFIRSIRPALSLPDSSLMITNLLNREFSRVLNLDISSLQHIRNATLVIDRWNDHRNLFNFLALNQDLPSGLLLQLSRIIDSQSNNCPSETDHQPVVELIGPIIEPLNGRWSQFVSICTENSRPMLDIRRRLLEQQPESGHLVSINCYAHSLSVLCKNVFAHPLFKRLYGFVLSLTNVFIKQSSQFSFELLQWAQSIGKRSFMLRDLNNRFLTIIKSFVLIQEYETGIRTVCTSSASLRLVRDGGIDPKLREAIKGPENFAELRFANRVIKPILDLIRKLQSKLPPSLADVQLAVILMCYKISRAELGDSMLKQHIMNCVNRFYYDQSSIYSKTALFLTPAYRDLALSKDSNEVFKTYVNTMIRACAQWGFSREDLVNMREELIRYRAGDGPYQTDAYNIVKNGYEYWKFHPHESPLKKGAIKLLSIIPSTTSVENVFRRVGSKLRPEPRKDRLNLLFKLARCKDFLRRAVENCGPKVSNTSSNNTNTLSSNDFGSSSNTNLSSSRDIPVNSCQSRSFEQPPWMSSNPNISVSSSLPTKKAVYNSNRSFNQQNCNSRMLETDLMNCIKTTRTNDVSGVVEEGLLLNEVEEETNEEETDLRILDEIDQSLDEMYLNRMSTIWKDDFDYFNFKLSMEMIEIKTIMLEEKIEYLGYKDYELEEAILERFDERMREGGTEGDGDFGGDEDGVGGEGEGGTADESGKVVGSSDKRKINLSVEYNDLLM</sequence>
<dbReference type="InterPro" id="IPR012337">
    <property type="entry name" value="RNaseH-like_sf"/>
</dbReference>
<proteinExistence type="predicted"/>
<comment type="caution">
    <text evidence="2">The sequence shown here is derived from an EMBL/GenBank/DDBJ whole genome shotgun (WGS) entry which is preliminary data.</text>
</comment>
<evidence type="ECO:0000313" key="2">
    <source>
        <dbReference type="EMBL" id="CAH7687006.1"/>
    </source>
</evidence>
<feature type="compositionally biased region" description="Low complexity" evidence="1">
    <location>
        <begin position="673"/>
        <end position="699"/>
    </location>
</feature>
<evidence type="ECO:0000256" key="1">
    <source>
        <dbReference type="SAM" id="MobiDB-lite"/>
    </source>
</evidence>
<dbReference type="SUPFAM" id="SSF53098">
    <property type="entry name" value="Ribonuclease H-like"/>
    <property type="match status" value="1"/>
</dbReference>
<evidence type="ECO:0000313" key="3">
    <source>
        <dbReference type="Proteomes" id="UP001153365"/>
    </source>
</evidence>
<feature type="compositionally biased region" description="Acidic residues" evidence="1">
    <location>
        <begin position="869"/>
        <end position="882"/>
    </location>
</feature>
<name>A0AAV0BI90_PHAPC</name>
<protein>
    <submittedName>
        <fullName evidence="2">Expressed protein</fullName>
    </submittedName>
</protein>